<dbReference type="EMBL" id="JACIEK010000012">
    <property type="protein sequence ID" value="MBB3999867.1"/>
    <property type="molecule type" value="Genomic_DNA"/>
</dbReference>
<evidence type="ECO:0000313" key="2">
    <source>
        <dbReference type="EMBL" id="MBB3999867.1"/>
    </source>
</evidence>
<dbReference type="Proteomes" id="UP000542776">
    <property type="component" value="Unassembled WGS sequence"/>
</dbReference>
<dbReference type="RefSeq" id="WP_183201370.1">
    <property type="nucleotide sequence ID" value="NZ_JACIEK010000012.1"/>
</dbReference>
<accession>A0A7W6MLK1</accession>
<dbReference type="AlphaFoldDB" id="A0A7W6MLK1"/>
<sequence length="65" mass="7011">MIASVVRHADGTELFLDVGPSEELPFIVLEHGIDPPKDRPQEFGPTISHGEPEGTSLELFSPLSA</sequence>
<evidence type="ECO:0000256" key="1">
    <source>
        <dbReference type="SAM" id="MobiDB-lite"/>
    </source>
</evidence>
<name>A0A7W6MLK1_9HYPH</name>
<organism evidence="2 3">
    <name type="scientific">Aureimonas pseudogalii</name>
    <dbReference type="NCBI Taxonomy" id="1744844"/>
    <lineage>
        <taxon>Bacteria</taxon>
        <taxon>Pseudomonadati</taxon>
        <taxon>Pseudomonadota</taxon>
        <taxon>Alphaproteobacteria</taxon>
        <taxon>Hyphomicrobiales</taxon>
        <taxon>Aurantimonadaceae</taxon>
        <taxon>Aureimonas</taxon>
    </lineage>
</organism>
<proteinExistence type="predicted"/>
<gene>
    <name evidence="2" type="ORF">GGR04_003737</name>
</gene>
<comment type="caution">
    <text evidence="2">The sequence shown here is derived from an EMBL/GenBank/DDBJ whole genome shotgun (WGS) entry which is preliminary data.</text>
</comment>
<evidence type="ECO:0000313" key="3">
    <source>
        <dbReference type="Proteomes" id="UP000542776"/>
    </source>
</evidence>
<protein>
    <submittedName>
        <fullName evidence="2">Uncharacterized protein</fullName>
    </submittedName>
</protein>
<feature type="region of interest" description="Disordered" evidence="1">
    <location>
        <begin position="34"/>
        <end position="65"/>
    </location>
</feature>
<reference evidence="2 3" key="1">
    <citation type="submission" date="2020-08" db="EMBL/GenBank/DDBJ databases">
        <title>Genomic Encyclopedia of Type Strains, Phase IV (KMG-IV): sequencing the most valuable type-strain genomes for metagenomic binning, comparative biology and taxonomic classification.</title>
        <authorList>
            <person name="Goeker M."/>
        </authorList>
    </citation>
    <scope>NUCLEOTIDE SEQUENCE [LARGE SCALE GENOMIC DNA]</scope>
    <source>
        <strain evidence="2 3">DSM 102238</strain>
    </source>
</reference>
<keyword evidence="3" id="KW-1185">Reference proteome</keyword>